<dbReference type="AlphaFoldDB" id="A0A4Y7RC94"/>
<protein>
    <submittedName>
        <fullName evidence="1">Uncharacterized protein</fullName>
    </submittedName>
</protein>
<evidence type="ECO:0000313" key="1">
    <source>
        <dbReference type="EMBL" id="TEB06452.1"/>
    </source>
</evidence>
<dbReference type="EMBL" id="QPFP01000555">
    <property type="protein sequence ID" value="TEB06452.1"/>
    <property type="molecule type" value="Genomic_DNA"/>
</dbReference>
<accession>A0A4Y7RC94</accession>
<comment type="caution">
    <text evidence="1">The sequence shown here is derived from an EMBL/GenBank/DDBJ whole genome shotgun (WGS) entry which is preliminary data.</text>
</comment>
<name>A0A4Y7RC94_COPMI</name>
<dbReference type="Proteomes" id="UP000298030">
    <property type="component" value="Unassembled WGS sequence"/>
</dbReference>
<keyword evidence="2" id="KW-1185">Reference proteome</keyword>
<gene>
    <name evidence="1" type="ORF">FA13DRAFT_1153674</name>
</gene>
<organism evidence="1 2">
    <name type="scientific">Coprinellus micaceus</name>
    <name type="common">Glistening ink-cap mushroom</name>
    <name type="synonym">Coprinus micaceus</name>
    <dbReference type="NCBI Taxonomy" id="71717"/>
    <lineage>
        <taxon>Eukaryota</taxon>
        <taxon>Fungi</taxon>
        <taxon>Dikarya</taxon>
        <taxon>Basidiomycota</taxon>
        <taxon>Agaricomycotina</taxon>
        <taxon>Agaricomycetes</taxon>
        <taxon>Agaricomycetidae</taxon>
        <taxon>Agaricales</taxon>
        <taxon>Agaricineae</taxon>
        <taxon>Psathyrellaceae</taxon>
        <taxon>Coprinellus</taxon>
    </lineage>
</organism>
<reference evidence="1 2" key="1">
    <citation type="journal article" date="2019" name="Nat. Ecol. Evol.">
        <title>Megaphylogeny resolves global patterns of mushroom evolution.</title>
        <authorList>
            <person name="Varga T."/>
            <person name="Krizsan K."/>
            <person name="Foldi C."/>
            <person name="Dima B."/>
            <person name="Sanchez-Garcia M."/>
            <person name="Sanchez-Ramirez S."/>
            <person name="Szollosi G.J."/>
            <person name="Szarkandi J.G."/>
            <person name="Papp V."/>
            <person name="Albert L."/>
            <person name="Andreopoulos W."/>
            <person name="Angelini C."/>
            <person name="Antonin V."/>
            <person name="Barry K.W."/>
            <person name="Bougher N.L."/>
            <person name="Buchanan P."/>
            <person name="Buyck B."/>
            <person name="Bense V."/>
            <person name="Catcheside P."/>
            <person name="Chovatia M."/>
            <person name="Cooper J."/>
            <person name="Damon W."/>
            <person name="Desjardin D."/>
            <person name="Finy P."/>
            <person name="Geml J."/>
            <person name="Haridas S."/>
            <person name="Hughes K."/>
            <person name="Justo A."/>
            <person name="Karasinski D."/>
            <person name="Kautmanova I."/>
            <person name="Kiss B."/>
            <person name="Kocsube S."/>
            <person name="Kotiranta H."/>
            <person name="LaButti K.M."/>
            <person name="Lechner B.E."/>
            <person name="Liimatainen K."/>
            <person name="Lipzen A."/>
            <person name="Lukacs Z."/>
            <person name="Mihaltcheva S."/>
            <person name="Morgado L.N."/>
            <person name="Niskanen T."/>
            <person name="Noordeloos M.E."/>
            <person name="Ohm R.A."/>
            <person name="Ortiz-Santana B."/>
            <person name="Ovrebo C."/>
            <person name="Racz N."/>
            <person name="Riley R."/>
            <person name="Savchenko A."/>
            <person name="Shiryaev A."/>
            <person name="Soop K."/>
            <person name="Spirin V."/>
            <person name="Szebenyi C."/>
            <person name="Tomsovsky M."/>
            <person name="Tulloss R.E."/>
            <person name="Uehling J."/>
            <person name="Grigoriev I.V."/>
            <person name="Vagvolgyi C."/>
            <person name="Papp T."/>
            <person name="Martin F.M."/>
            <person name="Miettinen O."/>
            <person name="Hibbett D.S."/>
            <person name="Nagy L.G."/>
        </authorList>
    </citation>
    <scope>NUCLEOTIDE SEQUENCE [LARGE SCALE GENOMIC DNA]</scope>
    <source>
        <strain evidence="1 2">FP101781</strain>
    </source>
</reference>
<proteinExistence type="predicted"/>
<sequence>MTEDGGHRSTSHMNEVQDSFVSLILTTIQHCMKLLPESTSSISATWTIEDRCQSHSTMPLSCTIFLDLKQHVRYGAPNIRGSQACRPSPWRLLNGSG</sequence>
<evidence type="ECO:0000313" key="2">
    <source>
        <dbReference type="Proteomes" id="UP000298030"/>
    </source>
</evidence>